<organism evidence="1 2">
    <name type="scientific">Marasmiellus scandens</name>
    <dbReference type="NCBI Taxonomy" id="2682957"/>
    <lineage>
        <taxon>Eukaryota</taxon>
        <taxon>Fungi</taxon>
        <taxon>Dikarya</taxon>
        <taxon>Basidiomycota</taxon>
        <taxon>Agaricomycotina</taxon>
        <taxon>Agaricomycetes</taxon>
        <taxon>Agaricomycetidae</taxon>
        <taxon>Agaricales</taxon>
        <taxon>Marasmiineae</taxon>
        <taxon>Omphalotaceae</taxon>
        <taxon>Marasmiellus</taxon>
    </lineage>
</organism>
<dbReference type="InterPro" id="IPR011008">
    <property type="entry name" value="Dimeric_a/b-barrel"/>
</dbReference>
<keyword evidence="2" id="KW-1185">Reference proteome</keyword>
<evidence type="ECO:0008006" key="3">
    <source>
        <dbReference type="Google" id="ProtNLM"/>
    </source>
</evidence>
<reference evidence="1 2" key="1">
    <citation type="submission" date="2024-01" db="EMBL/GenBank/DDBJ databases">
        <title>A draft genome for the cacao thread blight pathogen Marasmiellus scandens.</title>
        <authorList>
            <person name="Baruah I.K."/>
            <person name="Leung J."/>
            <person name="Bukari Y."/>
            <person name="Amoako-Attah I."/>
            <person name="Meinhardt L.W."/>
            <person name="Bailey B.A."/>
            <person name="Cohen S.P."/>
        </authorList>
    </citation>
    <scope>NUCLEOTIDE SEQUENCE [LARGE SCALE GENOMIC DNA]</scope>
    <source>
        <strain evidence="1 2">GH-19</strain>
    </source>
</reference>
<protein>
    <recommendedName>
        <fullName evidence="3">ABM domain-containing protein</fullName>
    </recommendedName>
</protein>
<comment type="caution">
    <text evidence="1">The sequence shown here is derived from an EMBL/GenBank/DDBJ whole genome shotgun (WGS) entry which is preliminary data.</text>
</comment>
<dbReference type="EMBL" id="JBANRG010000022">
    <property type="protein sequence ID" value="KAK7455757.1"/>
    <property type="molecule type" value="Genomic_DNA"/>
</dbReference>
<proteinExistence type="predicted"/>
<sequence>MITEYLHFRTKPTFTSDPSLFAKLREGARAAGIVNQSYGLGVEDKEVLHWLIQFDQGFGPKEFVWDEAKYGDFINEVMKIAQQPPESAFMNFDEEPFPKAVTDAPVTELATLGIKEDLSKEQVSKTMDEACARLRKATGAKGACWGVDGSKPRDVYLFVGWESVESHVAYTKTDDFKEVQKLLGGVVASAKMSHVAFSDHV</sequence>
<dbReference type="Gene3D" id="3.30.70.100">
    <property type="match status" value="1"/>
</dbReference>
<accession>A0ABR1JA88</accession>
<dbReference type="Proteomes" id="UP001498398">
    <property type="component" value="Unassembled WGS sequence"/>
</dbReference>
<dbReference type="SUPFAM" id="SSF54909">
    <property type="entry name" value="Dimeric alpha+beta barrel"/>
    <property type="match status" value="1"/>
</dbReference>
<name>A0ABR1JA88_9AGAR</name>
<evidence type="ECO:0000313" key="1">
    <source>
        <dbReference type="EMBL" id="KAK7455757.1"/>
    </source>
</evidence>
<gene>
    <name evidence="1" type="ORF">VKT23_010789</name>
</gene>
<evidence type="ECO:0000313" key="2">
    <source>
        <dbReference type="Proteomes" id="UP001498398"/>
    </source>
</evidence>